<name>A0ABU0JWE1_HATLI</name>
<accession>A0ABU0JWE1</accession>
<feature type="transmembrane region" description="Helical" evidence="1">
    <location>
        <begin position="106"/>
        <end position="123"/>
    </location>
</feature>
<organism evidence="2 3">
    <name type="scientific">Hathewaya limosa</name>
    <name type="common">Clostridium limosum</name>
    <dbReference type="NCBI Taxonomy" id="1536"/>
    <lineage>
        <taxon>Bacteria</taxon>
        <taxon>Bacillati</taxon>
        <taxon>Bacillota</taxon>
        <taxon>Clostridia</taxon>
        <taxon>Eubacteriales</taxon>
        <taxon>Clostridiaceae</taxon>
        <taxon>Hathewaya</taxon>
    </lineage>
</organism>
<feature type="transmembrane region" description="Helical" evidence="1">
    <location>
        <begin position="222"/>
        <end position="242"/>
    </location>
</feature>
<feature type="transmembrane region" description="Helical" evidence="1">
    <location>
        <begin position="156"/>
        <end position="174"/>
    </location>
</feature>
<keyword evidence="3" id="KW-1185">Reference proteome</keyword>
<protein>
    <submittedName>
        <fullName evidence="2">Membrane protein</fullName>
    </submittedName>
</protein>
<dbReference type="RefSeq" id="WP_307356639.1">
    <property type="nucleotide sequence ID" value="NZ_BAAACJ010000010.1"/>
</dbReference>
<sequence length="247" mass="28887">MPFTFSHIAAVLPIKEKFNKYFNFTGLVLGSLAPDFQYFLNFKPMGNLGHTLVGFIVLNLPLCFLIAFLFHKIIKKCFILHMPTPFDRWYIHYAYTPWSLNSIKEIFIFIYSTLLGMLTHIVWDSFTHSTGKFVLLFPQLRYNIFILNYAIPIYKLLQHGSTLIGTFLLVIYMYKKRNLKRTPKFISLKNKLNYYIIIILNILLFIFIGFFTRHITVHSKSIGSLIITFLNGLFVGCILASINTKHY</sequence>
<gene>
    <name evidence="2" type="ORF">QOZ93_002329</name>
</gene>
<feature type="transmembrane region" description="Helical" evidence="1">
    <location>
        <begin position="194"/>
        <end position="216"/>
    </location>
</feature>
<keyword evidence="1" id="KW-0812">Transmembrane</keyword>
<feature type="transmembrane region" description="Helical" evidence="1">
    <location>
        <begin position="21"/>
        <end position="40"/>
    </location>
</feature>
<reference evidence="2 3" key="1">
    <citation type="submission" date="2023-07" db="EMBL/GenBank/DDBJ databases">
        <title>Genomic Encyclopedia of Type Strains, Phase IV (KMG-IV): sequencing the most valuable type-strain genomes for metagenomic binning, comparative biology and taxonomic classification.</title>
        <authorList>
            <person name="Goeker M."/>
        </authorList>
    </citation>
    <scope>NUCLEOTIDE SEQUENCE [LARGE SCALE GENOMIC DNA]</scope>
    <source>
        <strain evidence="2 3">DSM 1400</strain>
    </source>
</reference>
<keyword evidence="1" id="KW-1133">Transmembrane helix</keyword>
<dbReference type="EMBL" id="JAUSWN010000022">
    <property type="protein sequence ID" value="MDQ0480581.1"/>
    <property type="molecule type" value="Genomic_DNA"/>
</dbReference>
<dbReference type="Pfam" id="PF13803">
    <property type="entry name" value="DUF4184"/>
    <property type="match status" value="1"/>
</dbReference>
<proteinExistence type="predicted"/>
<feature type="transmembrane region" description="Helical" evidence="1">
    <location>
        <begin position="52"/>
        <end position="70"/>
    </location>
</feature>
<evidence type="ECO:0000313" key="3">
    <source>
        <dbReference type="Proteomes" id="UP001224418"/>
    </source>
</evidence>
<dbReference type="Proteomes" id="UP001224418">
    <property type="component" value="Unassembled WGS sequence"/>
</dbReference>
<evidence type="ECO:0000256" key="1">
    <source>
        <dbReference type="SAM" id="Phobius"/>
    </source>
</evidence>
<comment type="caution">
    <text evidence="2">The sequence shown here is derived from an EMBL/GenBank/DDBJ whole genome shotgun (WGS) entry which is preliminary data.</text>
</comment>
<keyword evidence="1" id="KW-0472">Membrane</keyword>
<dbReference type="InterPro" id="IPR025238">
    <property type="entry name" value="DUF4184"/>
</dbReference>
<evidence type="ECO:0000313" key="2">
    <source>
        <dbReference type="EMBL" id="MDQ0480581.1"/>
    </source>
</evidence>